<dbReference type="AlphaFoldDB" id="A0A840FDQ4"/>
<sequence length="255" mass="26517">MPAPDRPRVALFVTCLVDLMRPSIGFASIAALEDAGCEVIVPEAQTCCGQPALNSGDRSTAADIARRTIAALEGHDAVVVPSGSCAATIRVHYPEILEDDPAWFPRAQALAAKTWEVMAYLDEVRGWRPTNVDLPATATYHDSCSGLRELGIKHQPRRLLAAVGGLGLTPLAGAETCCGFGGTFCVKYPAISNAIVGEKAAAIDATGAQLLLAGDLGCLMNMAGKLHRDGSPVRAFHAVEILAGMGDGPAIGETA</sequence>
<reference evidence="2 3" key="1">
    <citation type="submission" date="2020-08" db="EMBL/GenBank/DDBJ databases">
        <title>Genomic Encyclopedia of Type Strains, Phase IV (KMG-IV): sequencing the most valuable type-strain genomes for metagenomic binning, comparative biology and taxonomic classification.</title>
        <authorList>
            <person name="Goeker M."/>
        </authorList>
    </citation>
    <scope>NUCLEOTIDE SEQUENCE [LARGE SCALE GENOMIC DNA]</scope>
    <source>
        <strain evidence="2 3">YC6723</strain>
    </source>
</reference>
<dbReference type="EMBL" id="JACIEV010000006">
    <property type="protein sequence ID" value="MBB4154366.1"/>
    <property type="molecule type" value="Genomic_DNA"/>
</dbReference>
<organism evidence="2 3">
    <name type="scientific">Sphingomonas jinjuensis</name>
    <dbReference type="NCBI Taxonomy" id="535907"/>
    <lineage>
        <taxon>Bacteria</taxon>
        <taxon>Pseudomonadati</taxon>
        <taxon>Pseudomonadota</taxon>
        <taxon>Alphaproteobacteria</taxon>
        <taxon>Sphingomonadales</taxon>
        <taxon>Sphingomonadaceae</taxon>
        <taxon>Sphingomonas</taxon>
    </lineage>
</organism>
<proteinExistence type="predicted"/>
<feature type="domain" description="Cysteine-rich" evidence="1">
    <location>
        <begin position="139"/>
        <end position="222"/>
    </location>
</feature>
<dbReference type="Proteomes" id="UP000529795">
    <property type="component" value="Unassembled WGS sequence"/>
</dbReference>
<name>A0A840FDQ4_9SPHN</name>
<evidence type="ECO:0000313" key="3">
    <source>
        <dbReference type="Proteomes" id="UP000529795"/>
    </source>
</evidence>
<dbReference type="Pfam" id="PF02754">
    <property type="entry name" value="CCG"/>
    <property type="match status" value="2"/>
</dbReference>
<comment type="caution">
    <text evidence="2">The sequence shown here is derived from an EMBL/GenBank/DDBJ whole genome shotgun (WGS) entry which is preliminary data.</text>
</comment>
<dbReference type="PANTHER" id="PTHR30296:SF0">
    <property type="entry name" value="LACTATE UTILIZATION PROTEIN A"/>
    <property type="match status" value="1"/>
</dbReference>
<dbReference type="PANTHER" id="PTHR30296">
    <property type="entry name" value="UNCHARACTERIZED PROTEIN YKGE"/>
    <property type="match status" value="1"/>
</dbReference>
<accession>A0A840FDQ4</accession>
<gene>
    <name evidence="2" type="ORF">GGQ80_002279</name>
</gene>
<evidence type="ECO:0000313" key="2">
    <source>
        <dbReference type="EMBL" id="MBB4154366.1"/>
    </source>
</evidence>
<dbReference type="GO" id="GO:0016491">
    <property type="term" value="F:oxidoreductase activity"/>
    <property type="evidence" value="ECO:0007669"/>
    <property type="project" value="UniProtKB-ARBA"/>
</dbReference>
<evidence type="ECO:0000259" key="1">
    <source>
        <dbReference type="Pfam" id="PF02754"/>
    </source>
</evidence>
<protein>
    <submittedName>
        <fullName evidence="2">L-lactate dehydrogenase complex protein LldE</fullName>
    </submittedName>
</protein>
<keyword evidence="3" id="KW-1185">Reference proteome</keyword>
<dbReference type="RefSeq" id="WP_183984841.1">
    <property type="nucleotide sequence ID" value="NZ_JACIEV010000006.1"/>
</dbReference>
<dbReference type="GO" id="GO:0005829">
    <property type="term" value="C:cytosol"/>
    <property type="evidence" value="ECO:0007669"/>
    <property type="project" value="TreeGrafter"/>
</dbReference>
<feature type="domain" description="Cysteine-rich" evidence="1">
    <location>
        <begin position="9"/>
        <end position="90"/>
    </location>
</feature>
<dbReference type="InterPro" id="IPR004017">
    <property type="entry name" value="Cys_rich_dom"/>
</dbReference>